<reference evidence="2 3" key="1">
    <citation type="journal article" date="2015" name="Int J Genomics">
        <title>Comparative Genomics Revealed Genetic Diversity and Species/Strain-Level Differences in Carbohydrate Metabolism of Three Probiotic Bifidobacterial Species.</title>
        <authorList>
            <person name="Odamaki T."/>
            <person name="Horigome A."/>
            <person name="Sugahara H."/>
            <person name="Hashikura N."/>
            <person name="Minami J."/>
            <person name="Xiao J.Z."/>
            <person name="Abe F."/>
        </authorList>
    </citation>
    <scope>NUCLEOTIDE SEQUENCE [LARGE SCALE GENOMIC DNA]</scope>
    <source>
        <strain evidence="2 3">MCC 1128</strain>
    </source>
</reference>
<gene>
    <name evidence="2" type="ORF">BBM1128_01895</name>
</gene>
<comment type="caution">
    <text evidence="2">The sequence shown here is derived from an EMBL/GenBank/DDBJ whole genome shotgun (WGS) entry which is preliminary data.</text>
</comment>
<evidence type="ECO:0000313" key="3">
    <source>
        <dbReference type="Proteomes" id="UP000037193"/>
    </source>
</evidence>
<evidence type="ECO:0008006" key="4">
    <source>
        <dbReference type="Google" id="ProtNLM"/>
    </source>
</evidence>
<organism evidence="2 3">
    <name type="scientific">Bifidobacterium breve MCC 1128</name>
    <dbReference type="NCBI Taxonomy" id="1365965"/>
    <lineage>
        <taxon>Bacteria</taxon>
        <taxon>Bacillati</taxon>
        <taxon>Actinomycetota</taxon>
        <taxon>Actinomycetes</taxon>
        <taxon>Bifidobacteriales</taxon>
        <taxon>Bifidobacteriaceae</taxon>
        <taxon>Bifidobacterium</taxon>
    </lineage>
</organism>
<dbReference type="Proteomes" id="UP000037193">
    <property type="component" value="Unassembled WGS sequence"/>
</dbReference>
<protein>
    <recommendedName>
        <fullName evidence="4">Portal protein</fullName>
    </recommendedName>
</protein>
<accession>A0A0L7B616</accession>
<evidence type="ECO:0000256" key="1">
    <source>
        <dbReference type="SAM" id="MobiDB-lite"/>
    </source>
</evidence>
<feature type="region of interest" description="Disordered" evidence="1">
    <location>
        <begin position="501"/>
        <end position="540"/>
    </location>
</feature>
<sequence>MAELQSLIPGDEEPDGDAMLLTQLANGLVSRIPTLCTLKTFYDGKEQVPVKSIPKSTNQSGYAVYQRFISICQLDLAKAIADAVIHRQRPTGFRLIADKTMRSTKADDMWAQCRMELKSRQMFHDLAVYGNAYALVNKNKLPSHITVLSPWNTYVSSDEDSAVNYWYKASEGREYLALYRLIRNDDGSVKDVYCHIAYNETDSRSLLDEGDEEEIYGIANDDSKLRPTLSPTFQWDGGAESTYDFAEKCECLPVVRMHAPGGKGQFEPHIPTLGSIDQQRFQRFCIQELQAFKQRAVSMSNMPQFYKESDPQVRDGLAQAGDRIDYKDLFQQGPDALWLVPGDAKFWESGVTDINPLITAVASDIKHLAASSGTPLDILSPDVSGSAEGAQLKREGLVFKVEDMNARANDGFTRLMRMALEADGNSAAGERFETVWKPINPPSQLEQAQAANYSKGILPVKTNMRRSYGMTEIEIAEAMQDLMDTQFAQAMASENAMIEGKTAQQSAGVLPDETDSLAFPDTTSENDVVQADEPPTVDGE</sequence>
<dbReference type="PATRIC" id="fig|1365965.3.peg.382"/>
<dbReference type="AlphaFoldDB" id="A0A0L7B616"/>
<dbReference type="RefSeq" id="WP_025221584.1">
    <property type="nucleotide sequence ID" value="NZ_AVQD01000003.1"/>
</dbReference>
<evidence type="ECO:0000313" key="2">
    <source>
        <dbReference type="EMBL" id="KOA42945.1"/>
    </source>
</evidence>
<dbReference type="EMBL" id="AVQD01000003">
    <property type="protein sequence ID" value="KOA42945.1"/>
    <property type="molecule type" value="Genomic_DNA"/>
</dbReference>
<proteinExistence type="predicted"/>
<name>A0A0L7B616_BIFBR</name>